<dbReference type="InterPro" id="IPR012347">
    <property type="entry name" value="Ferritin-like"/>
</dbReference>
<dbReference type="Gene3D" id="1.20.1260.10">
    <property type="match status" value="1"/>
</dbReference>
<dbReference type="SUPFAM" id="SSF47240">
    <property type="entry name" value="Ferritin-like"/>
    <property type="match status" value="1"/>
</dbReference>
<dbReference type="InterPro" id="IPR019052">
    <property type="entry name" value="DUF2383"/>
</dbReference>
<dbReference type="Proteomes" id="UP000215244">
    <property type="component" value="Chromosome"/>
</dbReference>
<proteinExistence type="predicted"/>
<dbReference type="Pfam" id="PF09537">
    <property type="entry name" value="DUF2383"/>
    <property type="match status" value="1"/>
</dbReference>
<name>A0A223V3X1_9FLAO</name>
<evidence type="ECO:0000313" key="3">
    <source>
        <dbReference type="Proteomes" id="UP000215244"/>
    </source>
</evidence>
<accession>A0A223V3X1</accession>
<dbReference type="RefSeq" id="WP_094996312.1">
    <property type="nucleotide sequence ID" value="NZ_BMJL01000001.1"/>
</dbReference>
<dbReference type="EMBL" id="CP022957">
    <property type="protein sequence ID" value="ASV29688.1"/>
    <property type="molecule type" value="Genomic_DNA"/>
</dbReference>
<organism evidence="2 3">
    <name type="scientific">Maribacter cobaltidurans</name>
    <dbReference type="NCBI Taxonomy" id="1178778"/>
    <lineage>
        <taxon>Bacteria</taxon>
        <taxon>Pseudomonadati</taxon>
        <taxon>Bacteroidota</taxon>
        <taxon>Flavobacteriia</taxon>
        <taxon>Flavobacteriales</taxon>
        <taxon>Flavobacteriaceae</taxon>
        <taxon>Maribacter</taxon>
    </lineage>
</organism>
<sequence length="151" mass="17526">MKYSEKISNRLNDLLTRTYDAEKGYKLAQDKVDNPTVKKFLADKVQQRYNFGHELKKEIQTFGELPDKGGSIKGDLHRTWMNFTTTFTSDDTERILEEVERGEKASLEEYNEILNDDDMVLAPSTENMLIKHRNEIKEALNNAKTYEEAVS</sequence>
<protein>
    <recommendedName>
        <fullName evidence="1">DUF2383 domain-containing protein</fullName>
    </recommendedName>
</protein>
<feature type="domain" description="DUF2383" evidence="1">
    <location>
        <begin position="7"/>
        <end position="115"/>
    </location>
</feature>
<evidence type="ECO:0000259" key="1">
    <source>
        <dbReference type="Pfam" id="PF09537"/>
    </source>
</evidence>
<dbReference type="InterPro" id="IPR016920">
    <property type="entry name" value="UCP029477"/>
</dbReference>
<dbReference type="InterPro" id="IPR009078">
    <property type="entry name" value="Ferritin-like_SF"/>
</dbReference>
<dbReference type="AlphaFoldDB" id="A0A223V3X1"/>
<dbReference type="NCBIfam" id="TIGR02284">
    <property type="entry name" value="PA2169 family four-helix-bundle protein"/>
    <property type="match status" value="1"/>
</dbReference>
<gene>
    <name evidence="2" type="ORF">CJ263_05360</name>
</gene>
<dbReference type="KEGG" id="marb:CJ263_05360"/>
<dbReference type="PIRSF" id="PIRSF029477">
    <property type="entry name" value="UCP029477"/>
    <property type="match status" value="1"/>
</dbReference>
<evidence type="ECO:0000313" key="2">
    <source>
        <dbReference type="EMBL" id="ASV29688.1"/>
    </source>
</evidence>
<dbReference type="OrthoDB" id="282393at2"/>
<dbReference type="InterPro" id="IPR011971">
    <property type="entry name" value="CHP02284"/>
</dbReference>
<reference evidence="2 3" key="1">
    <citation type="submission" date="2017-08" db="EMBL/GenBank/DDBJ databases">
        <title>The complete genome sequence of Maribacter sp. B1, isolated from deep-sea sediment.</title>
        <authorList>
            <person name="Wu Y.-H."/>
            <person name="Cheng H."/>
            <person name="Xu X.-W."/>
        </authorList>
    </citation>
    <scope>NUCLEOTIDE SEQUENCE [LARGE SCALE GENOMIC DNA]</scope>
    <source>
        <strain evidence="2 3">B1</strain>
    </source>
</reference>
<keyword evidence="3" id="KW-1185">Reference proteome</keyword>